<proteinExistence type="predicted"/>
<dbReference type="EMBL" id="ASHM01136137">
    <property type="protein sequence ID" value="PNX60322.1"/>
    <property type="molecule type" value="Genomic_DNA"/>
</dbReference>
<organism evidence="1 2">
    <name type="scientific">Trifolium pratense</name>
    <name type="common">Red clover</name>
    <dbReference type="NCBI Taxonomy" id="57577"/>
    <lineage>
        <taxon>Eukaryota</taxon>
        <taxon>Viridiplantae</taxon>
        <taxon>Streptophyta</taxon>
        <taxon>Embryophyta</taxon>
        <taxon>Tracheophyta</taxon>
        <taxon>Spermatophyta</taxon>
        <taxon>Magnoliopsida</taxon>
        <taxon>eudicotyledons</taxon>
        <taxon>Gunneridae</taxon>
        <taxon>Pentapetalae</taxon>
        <taxon>rosids</taxon>
        <taxon>fabids</taxon>
        <taxon>Fabales</taxon>
        <taxon>Fabaceae</taxon>
        <taxon>Papilionoideae</taxon>
        <taxon>50 kb inversion clade</taxon>
        <taxon>NPAAA clade</taxon>
        <taxon>Hologalegina</taxon>
        <taxon>IRL clade</taxon>
        <taxon>Trifolieae</taxon>
        <taxon>Trifolium</taxon>
    </lineage>
</organism>
<dbReference type="AlphaFoldDB" id="A0A2K3K238"/>
<protein>
    <submittedName>
        <fullName evidence="1">Auxilin-like protein</fullName>
    </submittedName>
</protein>
<dbReference type="Proteomes" id="UP000236291">
    <property type="component" value="Unassembled WGS sequence"/>
</dbReference>
<accession>A0A2K3K238</accession>
<reference evidence="1 2" key="1">
    <citation type="journal article" date="2014" name="Am. J. Bot.">
        <title>Genome assembly and annotation for red clover (Trifolium pratense; Fabaceae).</title>
        <authorList>
            <person name="Istvanek J."/>
            <person name="Jaros M."/>
            <person name="Krenek A."/>
            <person name="Repkova J."/>
        </authorList>
    </citation>
    <scope>NUCLEOTIDE SEQUENCE [LARGE SCALE GENOMIC DNA]</scope>
    <source>
        <strain evidence="2">cv. Tatra</strain>
        <tissue evidence="1">Young leaves</tissue>
    </source>
</reference>
<evidence type="ECO:0000313" key="1">
    <source>
        <dbReference type="EMBL" id="PNX60322.1"/>
    </source>
</evidence>
<name>A0A2K3K238_TRIPR</name>
<evidence type="ECO:0000313" key="2">
    <source>
        <dbReference type="Proteomes" id="UP000236291"/>
    </source>
</evidence>
<sequence length="161" mass="17968">MTTREKAVFGCLKAAHAQDFILVIPIDELGQHMSPIEYRTILRYRLMIPLFPKDGVCPVCRKVCLDTFGDHAAHCRELPGFKYRHDLVRDVIFDIFKRAGISVKKEAPVNFLTDPQEGRSTLRPTDVLVFGWVGGKHACVDLTEVSPLVGLGVGDFTIGQT</sequence>
<feature type="non-terminal residue" evidence="1">
    <location>
        <position position="161"/>
    </location>
</feature>
<dbReference type="PANTHER" id="PTHR48462">
    <property type="entry name" value="PROTEIN, PUTATIVE-RELATED"/>
    <property type="match status" value="1"/>
</dbReference>
<reference evidence="1 2" key="2">
    <citation type="journal article" date="2017" name="Front. Plant Sci.">
        <title>Gene Classification and Mining of Molecular Markers Useful in Red Clover (Trifolium pratense) Breeding.</title>
        <authorList>
            <person name="Istvanek J."/>
            <person name="Dluhosova J."/>
            <person name="Dluhos P."/>
            <person name="Patkova L."/>
            <person name="Nedelnik J."/>
            <person name="Repkova J."/>
        </authorList>
    </citation>
    <scope>NUCLEOTIDE SEQUENCE [LARGE SCALE GENOMIC DNA]</scope>
    <source>
        <strain evidence="2">cv. Tatra</strain>
        <tissue evidence="1">Young leaves</tissue>
    </source>
</reference>
<dbReference type="PANTHER" id="PTHR48462:SF1">
    <property type="entry name" value="PROTEIN, PUTATIVE-RELATED"/>
    <property type="match status" value="1"/>
</dbReference>
<gene>
    <name evidence="1" type="ORF">L195_g060126</name>
</gene>
<comment type="caution">
    <text evidence="1">The sequence shown here is derived from an EMBL/GenBank/DDBJ whole genome shotgun (WGS) entry which is preliminary data.</text>
</comment>